<dbReference type="EMBL" id="VSRR010040096">
    <property type="protein sequence ID" value="MPC74969.1"/>
    <property type="molecule type" value="Genomic_DNA"/>
</dbReference>
<name>A0A5B7HZ39_PORTR</name>
<reference evidence="1 2" key="1">
    <citation type="submission" date="2019-05" db="EMBL/GenBank/DDBJ databases">
        <title>Another draft genome of Portunus trituberculatus and its Hox gene families provides insights of decapod evolution.</title>
        <authorList>
            <person name="Jeong J.-H."/>
            <person name="Song I."/>
            <person name="Kim S."/>
            <person name="Choi T."/>
            <person name="Kim D."/>
            <person name="Ryu S."/>
            <person name="Kim W."/>
        </authorList>
    </citation>
    <scope>NUCLEOTIDE SEQUENCE [LARGE SCALE GENOMIC DNA]</scope>
    <source>
        <tissue evidence="1">Muscle</tissue>
    </source>
</reference>
<dbReference type="Proteomes" id="UP000324222">
    <property type="component" value="Unassembled WGS sequence"/>
</dbReference>
<dbReference type="AlphaFoldDB" id="A0A5B7HZ39"/>
<gene>
    <name evidence="1" type="ORF">E2C01_069352</name>
</gene>
<comment type="caution">
    <text evidence="1">The sequence shown here is derived from an EMBL/GenBank/DDBJ whole genome shotgun (WGS) entry which is preliminary data.</text>
</comment>
<keyword evidence="2" id="KW-1185">Reference proteome</keyword>
<evidence type="ECO:0000313" key="2">
    <source>
        <dbReference type="Proteomes" id="UP000324222"/>
    </source>
</evidence>
<accession>A0A5B7HZ39</accession>
<protein>
    <submittedName>
        <fullName evidence="1">Uncharacterized protein</fullName>
    </submittedName>
</protein>
<organism evidence="1 2">
    <name type="scientific">Portunus trituberculatus</name>
    <name type="common">Swimming crab</name>
    <name type="synonym">Neptunus trituberculatus</name>
    <dbReference type="NCBI Taxonomy" id="210409"/>
    <lineage>
        <taxon>Eukaryota</taxon>
        <taxon>Metazoa</taxon>
        <taxon>Ecdysozoa</taxon>
        <taxon>Arthropoda</taxon>
        <taxon>Crustacea</taxon>
        <taxon>Multicrustacea</taxon>
        <taxon>Malacostraca</taxon>
        <taxon>Eumalacostraca</taxon>
        <taxon>Eucarida</taxon>
        <taxon>Decapoda</taxon>
        <taxon>Pleocyemata</taxon>
        <taxon>Brachyura</taxon>
        <taxon>Eubrachyura</taxon>
        <taxon>Portunoidea</taxon>
        <taxon>Portunidae</taxon>
        <taxon>Portuninae</taxon>
        <taxon>Portunus</taxon>
    </lineage>
</organism>
<sequence>MASTLQSQLSTLPYLKSFRPFTGCLMDSTHARSSKAWACGRAWAWEAYPAEQKHFKNEKCSAMSSSIDNNTTI</sequence>
<evidence type="ECO:0000313" key="1">
    <source>
        <dbReference type="EMBL" id="MPC74969.1"/>
    </source>
</evidence>
<proteinExistence type="predicted"/>